<dbReference type="EMBL" id="CABITT030000001">
    <property type="protein sequence ID" value="VVA92288.1"/>
    <property type="molecule type" value="Genomic_DNA"/>
</dbReference>
<feature type="region of interest" description="Disordered" evidence="1">
    <location>
        <begin position="18"/>
        <end position="49"/>
    </location>
</feature>
<accession>A0A565ASB3</accession>
<evidence type="ECO:0000256" key="1">
    <source>
        <dbReference type="SAM" id="MobiDB-lite"/>
    </source>
</evidence>
<reference evidence="2" key="1">
    <citation type="submission" date="2019-07" db="EMBL/GenBank/DDBJ databases">
        <authorList>
            <person name="Dittberner H."/>
        </authorList>
    </citation>
    <scope>NUCLEOTIDE SEQUENCE [LARGE SCALE GENOMIC DNA]</scope>
</reference>
<feature type="compositionally biased region" description="Basic and acidic residues" evidence="1">
    <location>
        <begin position="21"/>
        <end position="49"/>
    </location>
</feature>
<dbReference type="PANTHER" id="PTHR31385:SF4">
    <property type="entry name" value="F28C11.15-RELATED"/>
    <property type="match status" value="1"/>
</dbReference>
<evidence type="ECO:0000313" key="2">
    <source>
        <dbReference type="EMBL" id="VVA92288.1"/>
    </source>
</evidence>
<keyword evidence="3" id="KW-1185">Reference proteome</keyword>
<dbReference type="OrthoDB" id="1112663at2759"/>
<gene>
    <name evidence="2" type="ORF">ANE_LOCUS2733</name>
</gene>
<dbReference type="PANTHER" id="PTHR31385">
    <property type="entry name" value="PUTATIVE (DUF220)-RELATED"/>
    <property type="match status" value="1"/>
</dbReference>
<dbReference type="Proteomes" id="UP000489600">
    <property type="component" value="Unassembled WGS sequence"/>
</dbReference>
<dbReference type="AlphaFoldDB" id="A0A565ASB3"/>
<sequence>MGVFTGFGAWINQNIQQPLKAESKSSENAKSKSRSEINTHEKKDEMKEQLTLWRDAEKKKQWYDAPGKVKTEKGICHMHLEFTLGLPPKAAYDVLTNPENQSYSRFVNDRALLDNISRKIVTNDGTKMVVEAEKDVVWNISSWSRPIPITLLIEENEKDLSP</sequence>
<comment type="caution">
    <text evidence="2">The sequence shown here is derived from an EMBL/GenBank/DDBJ whole genome shotgun (WGS) entry which is preliminary data.</text>
</comment>
<name>A0A565ASB3_9BRAS</name>
<evidence type="ECO:0000313" key="3">
    <source>
        <dbReference type="Proteomes" id="UP000489600"/>
    </source>
</evidence>
<proteinExistence type="predicted"/>
<protein>
    <submittedName>
        <fullName evidence="2">Uncharacterized protein</fullName>
    </submittedName>
</protein>
<organism evidence="2 3">
    <name type="scientific">Arabis nemorensis</name>
    <dbReference type="NCBI Taxonomy" id="586526"/>
    <lineage>
        <taxon>Eukaryota</taxon>
        <taxon>Viridiplantae</taxon>
        <taxon>Streptophyta</taxon>
        <taxon>Embryophyta</taxon>
        <taxon>Tracheophyta</taxon>
        <taxon>Spermatophyta</taxon>
        <taxon>Magnoliopsida</taxon>
        <taxon>eudicotyledons</taxon>
        <taxon>Gunneridae</taxon>
        <taxon>Pentapetalae</taxon>
        <taxon>rosids</taxon>
        <taxon>malvids</taxon>
        <taxon>Brassicales</taxon>
        <taxon>Brassicaceae</taxon>
        <taxon>Arabideae</taxon>
        <taxon>Arabis</taxon>
    </lineage>
</organism>